<name>A0A1Y1UR73_9TREE</name>
<organism evidence="14 15">
    <name type="scientific">Kockovaella imperatae</name>
    <dbReference type="NCBI Taxonomy" id="4999"/>
    <lineage>
        <taxon>Eukaryota</taxon>
        <taxon>Fungi</taxon>
        <taxon>Dikarya</taxon>
        <taxon>Basidiomycota</taxon>
        <taxon>Agaricomycotina</taxon>
        <taxon>Tremellomycetes</taxon>
        <taxon>Tremellales</taxon>
        <taxon>Cuniculitremaceae</taxon>
        <taxon>Kockovaella</taxon>
    </lineage>
</organism>
<dbReference type="GO" id="GO:0005743">
    <property type="term" value="C:mitochondrial inner membrane"/>
    <property type="evidence" value="ECO:0007669"/>
    <property type="project" value="UniProtKB-SubCell"/>
</dbReference>
<comment type="catalytic activity">
    <reaction evidence="11">
        <text>ATP + H2O = ADP + phosphate + H(+)</text>
        <dbReference type="Rhea" id="RHEA:13065"/>
        <dbReference type="ChEBI" id="CHEBI:15377"/>
        <dbReference type="ChEBI" id="CHEBI:15378"/>
        <dbReference type="ChEBI" id="CHEBI:30616"/>
        <dbReference type="ChEBI" id="CHEBI:43474"/>
        <dbReference type="ChEBI" id="CHEBI:456216"/>
    </reaction>
    <physiologicalReaction direction="left-to-right" evidence="11">
        <dbReference type="Rhea" id="RHEA:13066"/>
    </physiologicalReaction>
</comment>
<evidence type="ECO:0000256" key="11">
    <source>
        <dbReference type="ARBA" id="ARBA00048778"/>
    </source>
</evidence>
<keyword evidence="9" id="KW-0496">Mitochondrion</keyword>
<dbReference type="RefSeq" id="XP_021873759.1">
    <property type="nucleotide sequence ID" value="XM_022012273.1"/>
</dbReference>
<dbReference type="Pfam" id="PF25426">
    <property type="entry name" value="AAA_lid_BCS1"/>
    <property type="match status" value="1"/>
</dbReference>
<dbReference type="InterPro" id="IPR014851">
    <property type="entry name" value="BCS1_N"/>
</dbReference>
<keyword evidence="4" id="KW-0547">Nucleotide-binding</keyword>
<evidence type="ECO:0000313" key="15">
    <source>
        <dbReference type="Proteomes" id="UP000193218"/>
    </source>
</evidence>
<sequence>MEFQRLLPHLVPNGTMRLIRPYLSTESILPVGLGMLLIPFLTRLLKHVISWLQFKFDDFLFPTAYISAEDDAFKWIMAWLAQDPEAQRQMHHFQLTTADISNGRNAKNKLVSGMTTTATWTTSTVIGQILPTYGKTIAIHHEGSSIWINRHSGKFARSSLHNKDHFRIRTYAFQNNALRAFLVAAHDALHAKQEKEIHIFHPKRINPNWQLPVSRPHRPWSSVLLPGNIKEHMLKDMKAFFSDKEMKWYGARGIPHRRGYLFHGSPGAGKTTLTTALASKLSLDIYAINPGQRGMDDAKLNKLLRDCAPRSIILIEDIDCVFGRDGVKDRLMVEDEEGNVVPPLDSIRGDQQGQSSAHLTPMLGGSHDLAPSTVSLAGLLNAIDGVSSQEGCILIASTNHLERLDPALSRAGRFDVKVSFANAMPTQARALFQHFYPLGEYPTGQVVNDIDDKVVDDLSIKVENPASPYSTTEKSKVCMTSQPQLDSLADTFVHGVFPIGRSDAVGGNEGLEVSMAALQAYLLQFKDDPSSAAEHAAQWAKSDEVAHWQRQASSAMQGFGSLPGPREAPVTPSSALLPRFQVNGFKKSKLGHRVNDSKLKIEAVKAVLPAGSASEDG</sequence>
<dbReference type="Pfam" id="PF00004">
    <property type="entry name" value="AAA"/>
    <property type="match status" value="2"/>
</dbReference>
<keyword evidence="7" id="KW-0067">ATP-binding</keyword>
<evidence type="ECO:0000256" key="6">
    <source>
        <dbReference type="ARBA" id="ARBA00022801"/>
    </source>
</evidence>
<evidence type="ECO:0000256" key="2">
    <source>
        <dbReference type="ARBA" id="ARBA00007448"/>
    </source>
</evidence>
<evidence type="ECO:0000256" key="3">
    <source>
        <dbReference type="ARBA" id="ARBA00022692"/>
    </source>
</evidence>
<evidence type="ECO:0000256" key="5">
    <source>
        <dbReference type="ARBA" id="ARBA00022792"/>
    </source>
</evidence>
<comment type="similarity">
    <text evidence="2">Belongs to the AAA ATPase family. BCS1 subfamily.</text>
</comment>
<dbReference type="InterPro" id="IPR050747">
    <property type="entry name" value="Mitochondrial_chaperone_BCS1"/>
</dbReference>
<comment type="subcellular location">
    <subcellularLocation>
        <location evidence="1">Mitochondrion inner membrane</location>
        <topology evidence="1">Single-pass membrane protein</topology>
    </subcellularLocation>
</comment>
<dbReference type="SUPFAM" id="SSF52540">
    <property type="entry name" value="P-loop containing nucleoside triphosphate hydrolases"/>
    <property type="match status" value="1"/>
</dbReference>
<evidence type="ECO:0000313" key="14">
    <source>
        <dbReference type="EMBL" id="ORX39974.1"/>
    </source>
</evidence>
<keyword evidence="6 14" id="KW-0378">Hydrolase</keyword>
<keyword evidence="15" id="KW-1185">Reference proteome</keyword>
<dbReference type="InterPro" id="IPR003959">
    <property type="entry name" value="ATPase_AAA_core"/>
</dbReference>
<dbReference type="InterPro" id="IPR057495">
    <property type="entry name" value="AAA_lid_BCS1"/>
</dbReference>
<dbReference type="SMART" id="SM01024">
    <property type="entry name" value="BCS1_N"/>
    <property type="match status" value="1"/>
</dbReference>
<evidence type="ECO:0000256" key="4">
    <source>
        <dbReference type="ARBA" id="ARBA00022741"/>
    </source>
</evidence>
<evidence type="ECO:0000259" key="12">
    <source>
        <dbReference type="SMART" id="SM00382"/>
    </source>
</evidence>
<dbReference type="EMBL" id="NBSH01000002">
    <property type="protein sequence ID" value="ORX39974.1"/>
    <property type="molecule type" value="Genomic_DNA"/>
</dbReference>
<keyword evidence="5" id="KW-0999">Mitochondrion inner membrane</keyword>
<gene>
    <name evidence="14" type="ORF">BD324DRAFT_247132</name>
</gene>
<dbReference type="GO" id="GO:0005524">
    <property type="term" value="F:ATP binding"/>
    <property type="evidence" value="ECO:0007669"/>
    <property type="project" value="UniProtKB-KW"/>
</dbReference>
<dbReference type="Proteomes" id="UP000193218">
    <property type="component" value="Unassembled WGS sequence"/>
</dbReference>
<dbReference type="GeneID" id="33554081"/>
<feature type="domain" description="BCS1 N-terminal" evidence="13">
    <location>
        <begin position="31"/>
        <end position="223"/>
    </location>
</feature>
<keyword evidence="3" id="KW-0812">Transmembrane</keyword>
<dbReference type="GO" id="GO:0016887">
    <property type="term" value="F:ATP hydrolysis activity"/>
    <property type="evidence" value="ECO:0007669"/>
    <property type="project" value="InterPro"/>
</dbReference>
<dbReference type="SMART" id="SM00382">
    <property type="entry name" value="AAA"/>
    <property type="match status" value="1"/>
</dbReference>
<comment type="caution">
    <text evidence="14">The sequence shown here is derived from an EMBL/GenBank/DDBJ whole genome shotgun (WGS) entry which is preliminary data.</text>
</comment>
<proteinExistence type="inferred from homology"/>
<dbReference type="Gene3D" id="3.40.50.300">
    <property type="entry name" value="P-loop containing nucleotide triphosphate hydrolases"/>
    <property type="match status" value="1"/>
</dbReference>
<accession>A0A1Y1UR73</accession>
<keyword evidence="10" id="KW-0472">Membrane</keyword>
<reference evidence="14 15" key="1">
    <citation type="submission" date="2017-03" db="EMBL/GenBank/DDBJ databases">
        <title>Widespread Adenine N6-methylation of Active Genes in Fungi.</title>
        <authorList>
            <consortium name="DOE Joint Genome Institute"/>
            <person name="Mondo S.J."/>
            <person name="Dannebaum R.O."/>
            <person name="Kuo R.C."/>
            <person name="Louie K.B."/>
            <person name="Bewick A.J."/>
            <person name="Labutti K."/>
            <person name="Haridas S."/>
            <person name="Kuo A."/>
            <person name="Salamov A."/>
            <person name="Ahrendt S.R."/>
            <person name="Lau R."/>
            <person name="Bowen B.P."/>
            <person name="Lipzen A."/>
            <person name="Sullivan W."/>
            <person name="Andreopoulos W.B."/>
            <person name="Clum A."/>
            <person name="Lindquist E."/>
            <person name="Daum C."/>
            <person name="Northen T.R."/>
            <person name="Ramamoorthy G."/>
            <person name="Schmitz R.J."/>
            <person name="Gryganskyi A."/>
            <person name="Culley D."/>
            <person name="Magnuson J."/>
            <person name="James T.Y."/>
            <person name="O'Malley M.A."/>
            <person name="Stajich J.E."/>
            <person name="Spatafora J.W."/>
            <person name="Visel A."/>
            <person name="Grigoriev I.V."/>
        </authorList>
    </citation>
    <scope>NUCLEOTIDE SEQUENCE [LARGE SCALE GENOMIC DNA]</scope>
    <source>
        <strain evidence="14 15">NRRL Y-17943</strain>
    </source>
</reference>
<protein>
    <submittedName>
        <fullName evidence="14">p-loop containing nucleoside triphosphate hydrolase protein</fullName>
    </submittedName>
</protein>
<evidence type="ECO:0000256" key="7">
    <source>
        <dbReference type="ARBA" id="ARBA00022840"/>
    </source>
</evidence>
<evidence type="ECO:0000256" key="1">
    <source>
        <dbReference type="ARBA" id="ARBA00004434"/>
    </source>
</evidence>
<evidence type="ECO:0000256" key="10">
    <source>
        <dbReference type="ARBA" id="ARBA00023136"/>
    </source>
</evidence>
<evidence type="ECO:0000256" key="9">
    <source>
        <dbReference type="ARBA" id="ARBA00023128"/>
    </source>
</evidence>
<dbReference type="InParanoid" id="A0A1Y1UR73"/>
<feature type="domain" description="AAA+ ATPase" evidence="12">
    <location>
        <begin position="256"/>
        <end position="425"/>
    </location>
</feature>
<dbReference type="PANTHER" id="PTHR23070">
    <property type="entry name" value="BCS1 AAA-TYPE ATPASE"/>
    <property type="match status" value="1"/>
</dbReference>
<evidence type="ECO:0000259" key="13">
    <source>
        <dbReference type="SMART" id="SM01024"/>
    </source>
</evidence>
<dbReference type="AlphaFoldDB" id="A0A1Y1UR73"/>
<keyword evidence="8" id="KW-1133">Transmembrane helix</keyword>
<dbReference type="InterPro" id="IPR027417">
    <property type="entry name" value="P-loop_NTPase"/>
</dbReference>
<dbReference type="Pfam" id="PF08740">
    <property type="entry name" value="BCS1_N"/>
    <property type="match status" value="1"/>
</dbReference>
<evidence type="ECO:0000256" key="8">
    <source>
        <dbReference type="ARBA" id="ARBA00022989"/>
    </source>
</evidence>
<dbReference type="STRING" id="4999.A0A1Y1UR73"/>
<dbReference type="InterPro" id="IPR003593">
    <property type="entry name" value="AAA+_ATPase"/>
</dbReference>
<dbReference type="OrthoDB" id="10251412at2759"/>